<sequence length="133" mass="14824">MYSERHPRDPARGHDTVVLVMEDHDCPPGPEVASWLRNRVDGRSDRDALRVGVVVGELLDNAWRHGGPPYVLELTTDAWTGTVTVRVRDHTPRHAARWRLGAGLLIVDGLVEQWGVVSAAANTTVWAKVRFDD</sequence>
<dbReference type="PANTHER" id="PTHR35526">
    <property type="entry name" value="ANTI-SIGMA-F FACTOR RSBW-RELATED"/>
    <property type="match status" value="1"/>
</dbReference>
<dbReference type="Proteomes" id="UP000268727">
    <property type="component" value="Unassembled WGS sequence"/>
</dbReference>
<proteinExistence type="predicted"/>
<name>A0A3N1H086_9PSEU</name>
<dbReference type="OrthoDB" id="4326936at2"/>
<reference evidence="1 2" key="1">
    <citation type="submission" date="2018-11" db="EMBL/GenBank/DDBJ databases">
        <title>Sequencing the genomes of 1000 actinobacteria strains.</title>
        <authorList>
            <person name="Klenk H.-P."/>
        </authorList>
    </citation>
    <scope>NUCLEOTIDE SEQUENCE [LARGE SCALE GENOMIC DNA]</scope>
    <source>
        <strain evidence="1 2">DSM 44231</strain>
    </source>
</reference>
<protein>
    <recommendedName>
        <fullName evidence="3">Histidine kinase-like protein</fullName>
    </recommendedName>
</protein>
<dbReference type="EMBL" id="RJKM01000001">
    <property type="protein sequence ID" value="ROP35879.1"/>
    <property type="molecule type" value="Genomic_DNA"/>
</dbReference>
<organism evidence="1 2">
    <name type="scientific">Saccharothrix texasensis</name>
    <dbReference type="NCBI Taxonomy" id="103734"/>
    <lineage>
        <taxon>Bacteria</taxon>
        <taxon>Bacillati</taxon>
        <taxon>Actinomycetota</taxon>
        <taxon>Actinomycetes</taxon>
        <taxon>Pseudonocardiales</taxon>
        <taxon>Pseudonocardiaceae</taxon>
        <taxon>Saccharothrix</taxon>
    </lineage>
</organism>
<dbReference type="AlphaFoldDB" id="A0A3N1H086"/>
<dbReference type="Gene3D" id="3.30.565.10">
    <property type="entry name" value="Histidine kinase-like ATPase, C-terminal domain"/>
    <property type="match status" value="1"/>
</dbReference>
<gene>
    <name evidence="1" type="ORF">EDD40_1136</name>
</gene>
<dbReference type="CDD" id="cd16936">
    <property type="entry name" value="HATPase_RsbW-like"/>
    <property type="match status" value="1"/>
</dbReference>
<dbReference type="InterPro" id="IPR050267">
    <property type="entry name" value="Anti-sigma-factor_SerPK"/>
</dbReference>
<evidence type="ECO:0000313" key="2">
    <source>
        <dbReference type="Proteomes" id="UP000268727"/>
    </source>
</evidence>
<dbReference type="SUPFAM" id="SSF55874">
    <property type="entry name" value="ATPase domain of HSP90 chaperone/DNA topoisomerase II/histidine kinase"/>
    <property type="match status" value="1"/>
</dbReference>
<keyword evidence="2" id="KW-1185">Reference proteome</keyword>
<evidence type="ECO:0008006" key="3">
    <source>
        <dbReference type="Google" id="ProtNLM"/>
    </source>
</evidence>
<evidence type="ECO:0000313" key="1">
    <source>
        <dbReference type="EMBL" id="ROP35879.1"/>
    </source>
</evidence>
<accession>A0A3N1H086</accession>
<dbReference type="PANTHER" id="PTHR35526:SF3">
    <property type="entry name" value="ANTI-SIGMA-F FACTOR RSBW"/>
    <property type="match status" value="1"/>
</dbReference>
<dbReference type="InterPro" id="IPR036890">
    <property type="entry name" value="HATPase_C_sf"/>
</dbReference>
<dbReference type="RefSeq" id="WP_123741942.1">
    <property type="nucleotide sequence ID" value="NZ_RJKM01000001.1"/>
</dbReference>
<comment type="caution">
    <text evidence="1">The sequence shown here is derived from an EMBL/GenBank/DDBJ whole genome shotgun (WGS) entry which is preliminary data.</text>
</comment>